<protein>
    <recommendedName>
        <fullName evidence="4">Small secreted protein</fullName>
    </recommendedName>
</protein>
<feature type="signal peptide" evidence="1">
    <location>
        <begin position="1"/>
        <end position="15"/>
    </location>
</feature>
<sequence>MRLASLFIFIVPALTLLNTLPVPSRLNITTIAAANGQSTIECWQLSAPLVQSSQAGTSGAAVTQLGETGATSYTLLPPQFDGGLHNAPVVQWVSFVSGLAVISLPNSTESATIHGGRNGLILAADTRNVSTLGHKTVYPSKEETVGIQIPTRNNDIPAHTVLHAGPCDREEMDQ</sequence>
<reference evidence="2" key="1">
    <citation type="submission" date="2021-03" db="EMBL/GenBank/DDBJ databases">
        <authorList>
            <person name="Tagirdzhanova G."/>
        </authorList>
    </citation>
    <scope>NUCLEOTIDE SEQUENCE</scope>
</reference>
<name>A0A8H3JA66_9LECA</name>
<dbReference type="Proteomes" id="UP000664203">
    <property type="component" value="Unassembled WGS sequence"/>
</dbReference>
<comment type="caution">
    <text evidence="2">The sequence shown here is derived from an EMBL/GenBank/DDBJ whole genome shotgun (WGS) entry which is preliminary data.</text>
</comment>
<accession>A0A8H3JA66</accession>
<feature type="chain" id="PRO_5034127542" description="Small secreted protein" evidence="1">
    <location>
        <begin position="16"/>
        <end position="174"/>
    </location>
</feature>
<keyword evidence="1" id="KW-0732">Signal</keyword>
<evidence type="ECO:0008006" key="4">
    <source>
        <dbReference type="Google" id="ProtNLM"/>
    </source>
</evidence>
<evidence type="ECO:0000256" key="1">
    <source>
        <dbReference type="SAM" id="SignalP"/>
    </source>
</evidence>
<gene>
    <name evidence="2" type="ORF">ALECFALPRED_000705</name>
</gene>
<proteinExistence type="predicted"/>
<keyword evidence="3" id="KW-1185">Reference proteome</keyword>
<dbReference type="OrthoDB" id="3223416at2759"/>
<evidence type="ECO:0000313" key="3">
    <source>
        <dbReference type="Proteomes" id="UP000664203"/>
    </source>
</evidence>
<dbReference type="EMBL" id="CAJPDR010001120">
    <property type="protein sequence ID" value="CAF9943571.1"/>
    <property type="molecule type" value="Genomic_DNA"/>
</dbReference>
<organism evidence="2 3">
    <name type="scientific">Alectoria fallacina</name>
    <dbReference type="NCBI Taxonomy" id="1903189"/>
    <lineage>
        <taxon>Eukaryota</taxon>
        <taxon>Fungi</taxon>
        <taxon>Dikarya</taxon>
        <taxon>Ascomycota</taxon>
        <taxon>Pezizomycotina</taxon>
        <taxon>Lecanoromycetes</taxon>
        <taxon>OSLEUM clade</taxon>
        <taxon>Lecanoromycetidae</taxon>
        <taxon>Lecanorales</taxon>
        <taxon>Lecanorineae</taxon>
        <taxon>Parmeliaceae</taxon>
        <taxon>Alectoria</taxon>
    </lineage>
</organism>
<dbReference type="AlphaFoldDB" id="A0A8H3JA66"/>
<evidence type="ECO:0000313" key="2">
    <source>
        <dbReference type="EMBL" id="CAF9943571.1"/>
    </source>
</evidence>